<proteinExistence type="predicted"/>
<organism evidence="3 4">
    <name type="scientific">Scytalidium lignicola</name>
    <name type="common">Hyphomycete</name>
    <dbReference type="NCBI Taxonomy" id="5539"/>
    <lineage>
        <taxon>Eukaryota</taxon>
        <taxon>Fungi</taxon>
        <taxon>Dikarya</taxon>
        <taxon>Ascomycota</taxon>
        <taxon>Pezizomycotina</taxon>
        <taxon>Leotiomycetes</taxon>
        <taxon>Leotiomycetes incertae sedis</taxon>
        <taxon>Scytalidium</taxon>
    </lineage>
</organism>
<feature type="non-terminal residue" evidence="3">
    <location>
        <position position="1"/>
    </location>
</feature>
<dbReference type="OMA" id="NVLPYHF"/>
<dbReference type="STRING" id="5539.A0A3E2H3Y4"/>
<dbReference type="Proteomes" id="UP000258309">
    <property type="component" value="Unassembled WGS sequence"/>
</dbReference>
<dbReference type="Gene3D" id="2.120.10.30">
    <property type="entry name" value="TolB, C-terminal domain"/>
    <property type="match status" value="1"/>
</dbReference>
<dbReference type="OrthoDB" id="423498at2759"/>
<reference evidence="3 4" key="1">
    <citation type="submission" date="2018-05" db="EMBL/GenBank/DDBJ databases">
        <title>Draft genome sequence of Scytalidium lignicola DSM 105466, a ubiquitous saprotrophic fungus.</title>
        <authorList>
            <person name="Buettner E."/>
            <person name="Gebauer A.M."/>
            <person name="Hofrichter M."/>
            <person name="Liers C."/>
            <person name="Kellner H."/>
        </authorList>
    </citation>
    <scope>NUCLEOTIDE SEQUENCE [LARGE SCALE GENOMIC DNA]</scope>
    <source>
        <strain evidence="3 4">DSM 105466</strain>
    </source>
</reference>
<protein>
    <recommendedName>
        <fullName evidence="2">SMP-30/Gluconolactonase/LRE-like region domain-containing protein</fullName>
    </recommendedName>
</protein>
<dbReference type="InterPro" id="IPR011042">
    <property type="entry name" value="6-blade_b-propeller_TolB-like"/>
</dbReference>
<keyword evidence="1" id="KW-0732">Signal</keyword>
<accession>A0A3E2H3Y4</accession>
<evidence type="ECO:0000259" key="2">
    <source>
        <dbReference type="Pfam" id="PF08450"/>
    </source>
</evidence>
<dbReference type="SUPFAM" id="SSF63829">
    <property type="entry name" value="Calcium-dependent phosphotriesterase"/>
    <property type="match status" value="1"/>
</dbReference>
<keyword evidence="4" id="KW-1185">Reference proteome</keyword>
<dbReference type="PANTHER" id="PTHR47064">
    <property type="entry name" value="PUTATIVE (AFU_ORTHOLOGUE AFUA_1G08990)-RELATED"/>
    <property type="match status" value="1"/>
</dbReference>
<comment type="caution">
    <text evidence="3">The sequence shown here is derived from an EMBL/GenBank/DDBJ whole genome shotgun (WGS) entry which is preliminary data.</text>
</comment>
<dbReference type="InterPro" id="IPR052988">
    <property type="entry name" value="Oryzine_lactonohydrolase"/>
</dbReference>
<evidence type="ECO:0000313" key="4">
    <source>
        <dbReference type="Proteomes" id="UP000258309"/>
    </source>
</evidence>
<gene>
    <name evidence="3" type="ORF">B7463_g8599</name>
</gene>
<feature type="domain" description="SMP-30/Gluconolactonase/LRE-like region" evidence="2">
    <location>
        <begin position="275"/>
        <end position="361"/>
    </location>
</feature>
<evidence type="ECO:0000313" key="3">
    <source>
        <dbReference type="EMBL" id="RFU27733.1"/>
    </source>
</evidence>
<dbReference type="AlphaFoldDB" id="A0A3E2H3Y4"/>
<name>A0A3E2H3Y4_SCYLI</name>
<dbReference type="InterPro" id="IPR013658">
    <property type="entry name" value="SGL"/>
</dbReference>
<feature type="non-terminal residue" evidence="3">
    <location>
        <position position="381"/>
    </location>
</feature>
<feature type="chain" id="PRO_5017831520" description="SMP-30/Gluconolactonase/LRE-like region domain-containing protein" evidence="1">
    <location>
        <begin position="18"/>
        <end position="381"/>
    </location>
</feature>
<sequence length="381" mass="41241">MFSQVIYLSLVSLCVAAQPPGVISPVAKICNSSLPKAVCINNYGAVLSYPFFRDVSTGGLDIPYSQTNVPNDTSFSLLASADFLVFDQTKGLQVLGENAKYEFMFALDEVVHEAPVYSPVNNKLYFSQLQEGIYWAASGGNNSTEDSTSTPAIIKMDPTSNKATVLLNNYFGRYFNTIDDLFIDESGVIFFTDPDYSWFQGLDNTAPMLEAASYRFDPNTGSVVIIDDSMDQPNGIALAPLPANSGTPRTVYVSDSGVAAQTIVQDLGSHGFTYNTTGKRTVYAYDLSSNGKHLLNRRPIYLAQEWGPDGLKVAANGYIVTATGSGVDVVDPDGDLLLRVQTNFTVQNIAWAGSNFEDLWMVGIGGAARVQGWNLPGQQLV</sequence>
<dbReference type="EMBL" id="NCSJ02000192">
    <property type="protein sequence ID" value="RFU27733.1"/>
    <property type="molecule type" value="Genomic_DNA"/>
</dbReference>
<dbReference type="PANTHER" id="PTHR47064:SF2">
    <property type="entry name" value="SMP-30_GLUCONOLACTONASE_LRE-LIKE REGION DOMAIN-CONTAINING PROTEIN-RELATED"/>
    <property type="match status" value="1"/>
</dbReference>
<feature type="signal peptide" evidence="1">
    <location>
        <begin position="1"/>
        <end position="17"/>
    </location>
</feature>
<evidence type="ECO:0000256" key="1">
    <source>
        <dbReference type="SAM" id="SignalP"/>
    </source>
</evidence>
<dbReference type="Pfam" id="PF08450">
    <property type="entry name" value="SGL"/>
    <property type="match status" value="1"/>
</dbReference>